<evidence type="ECO:0000256" key="9">
    <source>
        <dbReference type="ARBA" id="ARBA00022691"/>
    </source>
</evidence>
<comment type="function">
    <text evidence="1">S-adenosyl-L-methionine-dependent methyltransferase that catalyzes four methylations of the modified target histidine residue in translation elongation factor 2 (EF-2), to form an intermediate called diphthine methyl ester. The four successive methylation reactions represent the second step of diphthamide biosynthesis.</text>
</comment>
<feature type="binding site" evidence="12">
    <location>
        <position position="87"/>
    </location>
    <ligand>
        <name>S-adenosyl-L-methionine</name>
        <dbReference type="ChEBI" id="CHEBI:59789"/>
    </ligand>
</feature>
<dbReference type="GO" id="GO:0141133">
    <property type="term" value="F:diphthine methyl ester synthase activity"/>
    <property type="evidence" value="ECO:0007669"/>
    <property type="project" value="UniProtKB-EC"/>
</dbReference>
<keyword evidence="9 12" id="KW-0949">S-adenosyl-L-methionine</keyword>
<reference evidence="15" key="1">
    <citation type="journal article" date="2012" name="Proc. Natl. Acad. Sci. U.S.A.">
        <title>Genome sequence of the button mushroom Agaricus bisporus reveals mechanisms governing adaptation to a humic-rich ecological niche.</title>
        <authorList>
            <person name="Morin E."/>
            <person name="Kohler A."/>
            <person name="Baker A.R."/>
            <person name="Foulongne-Oriol M."/>
            <person name="Lombard V."/>
            <person name="Nagy L.G."/>
            <person name="Ohm R.A."/>
            <person name="Patyshakuliyeva A."/>
            <person name="Brun A."/>
            <person name="Aerts A.L."/>
            <person name="Bailey A.M."/>
            <person name="Billette C."/>
            <person name="Coutinho P.M."/>
            <person name="Deakin G."/>
            <person name="Doddapaneni H."/>
            <person name="Floudas D."/>
            <person name="Grimwood J."/>
            <person name="Hilden K."/>
            <person name="Kuees U."/>
            <person name="LaButti K.M."/>
            <person name="Lapidus A."/>
            <person name="Lindquist E.A."/>
            <person name="Lucas S.M."/>
            <person name="Murat C."/>
            <person name="Riley R.W."/>
            <person name="Salamov A.A."/>
            <person name="Schmutz J."/>
            <person name="Subramanian V."/>
            <person name="Woesten H.A.B."/>
            <person name="Xu J."/>
            <person name="Eastwood D.C."/>
            <person name="Foster G.D."/>
            <person name="Sonnenberg A.S."/>
            <person name="Cullen D."/>
            <person name="de Vries R.P."/>
            <person name="Lundell T."/>
            <person name="Hibbett D.S."/>
            <person name="Henrissat B."/>
            <person name="Burton K.S."/>
            <person name="Kerrigan R.W."/>
            <person name="Challen M.P."/>
            <person name="Grigoriev I.V."/>
            <person name="Martin F."/>
        </authorList>
    </citation>
    <scope>NUCLEOTIDE SEQUENCE [LARGE SCALE GENOMIC DNA]</scope>
    <source>
        <strain evidence="15">JB137-S8 / ATCC MYA-4627 / FGSC 10392</strain>
    </source>
</reference>
<dbReference type="KEGG" id="abp:AGABI1DRAFT56726"/>
<dbReference type="Pfam" id="PF00590">
    <property type="entry name" value="TP_methylase"/>
    <property type="match status" value="1"/>
</dbReference>
<keyword evidence="8" id="KW-0808">Transferase</keyword>
<dbReference type="GeneID" id="18830181"/>
<evidence type="ECO:0000313" key="15">
    <source>
        <dbReference type="Proteomes" id="UP000008493"/>
    </source>
</evidence>
<comment type="catalytic activity">
    <reaction evidence="11">
        <text>2-[(3S)-amino-3-carboxypropyl]-L-histidyl-[translation elongation factor 2] + 4 S-adenosyl-L-methionine = diphthine methyl ester-[translation elongation factor 2] + 4 S-adenosyl-L-homocysteine + 3 H(+)</text>
        <dbReference type="Rhea" id="RHEA:42652"/>
        <dbReference type="Rhea" id="RHEA-COMP:9749"/>
        <dbReference type="Rhea" id="RHEA-COMP:10173"/>
        <dbReference type="ChEBI" id="CHEBI:15378"/>
        <dbReference type="ChEBI" id="CHEBI:57856"/>
        <dbReference type="ChEBI" id="CHEBI:59789"/>
        <dbReference type="ChEBI" id="CHEBI:73995"/>
        <dbReference type="ChEBI" id="CHEBI:79005"/>
        <dbReference type="EC" id="2.1.1.314"/>
    </reaction>
</comment>
<dbReference type="Gene3D" id="3.40.1010.10">
    <property type="entry name" value="Cobalt-precorrin-4 Transmethylase, Domain 1"/>
    <property type="match status" value="1"/>
</dbReference>
<dbReference type="InParanoid" id="K5XD57"/>
<dbReference type="HOGENOM" id="CLU_066040_1_0_1"/>
<comment type="similarity">
    <text evidence="3">Belongs to the diphthine synthase family.</text>
</comment>
<dbReference type="PANTHER" id="PTHR10882">
    <property type="entry name" value="DIPHTHINE SYNTHASE"/>
    <property type="match status" value="1"/>
</dbReference>
<dbReference type="FunFam" id="3.40.1010.10:FF:000004">
    <property type="entry name" value="Putative diphthine synthase"/>
    <property type="match status" value="1"/>
</dbReference>
<feature type="binding site" evidence="12">
    <location>
        <position position="9"/>
    </location>
    <ligand>
        <name>S-adenosyl-L-methionine</name>
        <dbReference type="ChEBI" id="CHEBI:59789"/>
    </ligand>
</feature>
<dbReference type="InterPro" id="IPR000878">
    <property type="entry name" value="4pyrrol_Mease"/>
</dbReference>
<dbReference type="CDD" id="cd11647">
    <property type="entry name" value="DHP5_DphB"/>
    <property type="match status" value="1"/>
</dbReference>
<dbReference type="RefSeq" id="XP_007328102.1">
    <property type="nucleotide sequence ID" value="XM_007328040.1"/>
</dbReference>
<evidence type="ECO:0000256" key="6">
    <source>
        <dbReference type="ARBA" id="ARBA00022481"/>
    </source>
</evidence>
<comment type="similarity">
    <text evidence="10">In the N-terminal section; belongs to the precorrin methyltransferase family.</text>
</comment>
<dbReference type="PIRSF" id="PIRSF036432">
    <property type="entry name" value="Diphthine_synth"/>
    <property type="match status" value="1"/>
</dbReference>
<dbReference type="eggNOG" id="KOG3123">
    <property type="taxonomic scope" value="Eukaryota"/>
</dbReference>
<dbReference type="GO" id="GO:0017183">
    <property type="term" value="P:protein histidyl modification to diphthamide"/>
    <property type="evidence" value="ECO:0007669"/>
    <property type="project" value="UniProtKB-UniPathway"/>
</dbReference>
<feature type="binding site" evidence="12">
    <location>
        <position position="222"/>
    </location>
    <ligand>
        <name>S-adenosyl-L-methionine</name>
        <dbReference type="ChEBI" id="CHEBI:59789"/>
    </ligand>
</feature>
<keyword evidence="6" id="KW-0488">Methylation</keyword>
<dbReference type="Gene3D" id="3.30.950.10">
    <property type="entry name" value="Methyltransferase, Cobalt-precorrin-4 Transmethylase, Domain 2"/>
    <property type="match status" value="1"/>
</dbReference>
<comment type="subunit">
    <text evidence="4">Homodimer.</text>
</comment>
<dbReference type="OMA" id="HNASIMS"/>
<dbReference type="UniPathway" id="UPA00559"/>
<evidence type="ECO:0000256" key="1">
    <source>
        <dbReference type="ARBA" id="ARBA00004006"/>
    </source>
</evidence>
<name>K5XD57_AGABU</name>
<accession>K5XD57</accession>
<evidence type="ECO:0000313" key="14">
    <source>
        <dbReference type="EMBL" id="EKM81273.1"/>
    </source>
</evidence>
<dbReference type="EC" id="2.1.1.314" evidence="5"/>
<dbReference type="FunFam" id="3.30.950.10:FF:000004">
    <property type="entry name" value="Diphthine synthase putative"/>
    <property type="match status" value="1"/>
</dbReference>
<evidence type="ECO:0000256" key="11">
    <source>
        <dbReference type="ARBA" id="ARBA00048752"/>
    </source>
</evidence>
<comment type="pathway">
    <text evidence="2">Protein modification; peptidyl-diphthamide biosynthesis.</text>
</comment>
<dbReference type="GO" id="GO:0032259">
    <property type="term" value="P:methylation"/>
    <property type="evidence" value="ECO:0007669"/>
    <property type="project" value="UniProtKB-KW"/>
</dbReference>
<dbReference type="STRING" id="597362.K5XD57"/>
<feature type="domain" description="Tetrapyrrole methylase" evidence="13">
    <location>
        <begin position="1"/>
        <end position="176"/>
    </location>
</feature>
<dbReference type="Proteomes" id="UP000008493">
    <property type="component" value="Unassembled WGS sequence"/>
</dbReference>
<keyword evidence="7" id="KW-0489">Methyltransferase</keyword>
<dbReference type="InterPro" id="IPR004551">
    <property type="entry name" value="Dphthn_synthase"/>
</dbReference>
<feature type="binding site" evidence="12">
    <location>
        <position position="84"/>
    </location>
    <ligand>
        <name>S-adenosyl-L-methionine</name>
        <dbReference type="ChEBI" id="CHEBI:59789"/>
    </ligand>
</feature>
<dbReference type="SUPFAM" id="SSF53790">
    <property type="entry name" value="Tetrapyrrole methylase"/>
    <property type="match status" value="1"/>
</dbReference>
<dbReference type="NCBIfam" id="TIGR00522">
    <property type="entry name" value="dph5"/>
    <property type="match status" value="1"/>
</dbReference>
<organism evidence="14 15">
    <name type="scientific">Agaricus bisporus var. burnettii (strain JB137-S8 / ATCC MYA-4627 / FGSC 10392)</name>
    <name type="common">White button mushroom</name>
    <dbReference type="NCBI Taxonomy" id="597362"/>
    <lineage>
        <taxon>Eukaryota</taxon>
        <taxon>Fungi</taxon>
        <taxon>Dikarya</taxon>
        <taxon>Basidiomycota</taxon>
        <taxon>Agaricomycotina</taxon>
        <taxon>Agaricomycetes</taxon>
        <taxon>Agaricomycetidae</taxon>
        <taxon>Agaricales</taxon>
        <taxon>Agaricineae</taxon>
        <taxon>Agaricaceae</taxon>
        <taxon>Agaricus</taxon>
    </lineage>
</organism>
<evidence type="ECO:0000256" key="3">
    <source>
        <dbReference type="ARBA" id="ARBA00006729"/>
    </source>
</evidence>
<dbReference type="InterPro" id="IPR014776">
    <property type="entry name" value="4pyrrole_Mease_sub2"/>
</dbReference>
<dbReference type="FunCoup" id="K5XD57">
    <property type="interactions" value="616"/>
</dbReference>
<proteinExistence type="inferred from homology"/>
<evidence type="ECO:0000256" key="4">
    <source>
        <dbReference type="ARBA" id="ARBA00011738"/>
    </source>
</evidence>
<evidence type="ECO:0000256" key="5">
    <source>
        <dbReference type="ARBA" id="ARBA00011927"/>
    </source>
</evidence>
<evidence type="ECO:0000256" key="2">
    <source>
        <dbReference type="ARBA" id="ARBA00005156"/>
    </source>
</evidence>
<feature type="binding site" evidence="12">
    <location>
        <position position="252"/>
    </location>
    <ligand>
        <name>S-adenosyl-L-methionine</name>
        <dbReference type="ChEBI" id="CHEBI:59789"/>
    </ligand>
</feature>
<protein>
    <recommendedName>
        <fullName evidence="5">diphthine methyl ester synthase</fullName>
        <ecNumber evidence="5">2.1.1.314</ecNumber>
    </recommendedName>
</protein>
<dbReference type="OrthoDB" id="2516at2759"/>
<dbReference type="InterPro" id="IPR035996">
    <property type="entry name" value="4pyrrol_Methylase_sf"/>
</dbReference>
<feature type="binding site" evidence="12">
    <location>
        <begin position="112"/>
        <end position="113"/>
    </location>
    <ligand>
        <name>S-adenosyl-L-methionine</name>
        <dbReference type="ChEBI" id="CHEBI:59789"/>
    </ligand>
</feature>
<dbReference type="InterPro" id="IPR014777">
    <property type="entry name" value="4pyrrole_Mease_sub1"/>
</dbReference>
<gene>
    <name evidence="14" type="ORF">AGABI1DRAFT_56726</name>
</gene>
<feature type="binding site" evidence="12">
    <location>
        <position position="163"/>
    </location>
    <ligand>
        <name>S-adenosyl-L-methionine</name>
        <dbReference type="ChEBI" id="CHEBI:59789"/>
    </ligand>
</feature>
<sequence length="293" mass="32921">MFYIIGLGLCDEKDVTLRGLEAIKNSTRVYLEAYTSILMIQKERLETFYEKPLILADRDMVETQSDDILRDADKEDVSLLVVGDPFGATTHTDIILRARNLGIPTRVIHNASIMNAIGACGLQLYNFGQTVSLVFFTETWKPDSFYDKIKENTDLGMHTLVLLDIKVKEQSEENLARGRKIYEPPRYMSIPLAISQLIETEQSKQTGTLSPDSTLAIALSRVGGGDTQQRIVSGTLTELSKQPPDIFGEPLHSLVIVGKRLHHLEVDYALDFAVNKENWRKVAKEVYGCILDD</sequence>
<evidence type="ECO:0000259" key="13">
    <source>
        <dbReference type="Pfam" id="PF00590"/>
    </source>
</evidence>
<dbReference type="AlphaFoldDB" id="K5XD57"/>
<evidence type="ECO:0000256" key="7">
    <source>
        <dbReference type="ARBA" id="ARBA00022603"/>
    </source>
</evidence>
<dbReference type="HAMAP" id="MF_01084">
    <property type="entry name" value="Diphthine_synth"/>
    <property type="match status" value="1"/>
</dbReference>
<evidence type="ECO:0000256" key="8">
    <source>
        <dbReference type="ARBA" id="ARBA00022679"/>
    </source>
</evidence>
<evidence type="ECO:0000256" key="12">
    <source>
        <dbReference type="PIRSR" id="PIRSR036432-1"/>
    </source>
</evidence>
<keyword evidence="15" id="KW-1185">Reference proteome</keyword>
<evidence type="ECO:0000256" key="10">
    <source>
        <dbReference type="ARBA" id="ARBA00035662"/>
    </source>
</evidence>
<dbReference type="EMBL" id="JH971388">
    <property type="protein sequence ID" value="EKM81273.1"/>
    <property type="molecule type" value="Genomic_DNA"/>
</dbReference>
<dbReference type="PANTHER" id="PTHR10882:SF0">
    <property type="entry name" value="DIPHTHINE METHYL ESTER SYNTHASE"/>
    <property type="match status" value="1"/>
</dbReference>